<evidence type="ECO:0000313" key="2">
    <source>
        <dbReference type="EnsemblMetazoa" id="AFUN018639-PA"/>
    </source>
</evidence>
<dbReference type="AlphaFoldDB" id="A0A4Y0BF67"/>
<dbReference type="EnsemblMetazoa" id="AFUN018639-RA">
    <property type="protein sequence ID" value="AFUN018639-PA"/>
    <property type="gene ID" value="AFUN018639"/>
</dbReference>
<protein>
    <submittedName>
        <fullName evidence="2">Uncharacterized protein</fullName>
    </submittedName>
</protein>
<organism evidence="2">
    <name type="scientific">Anopheles funestus</name>
    <name type="common">African malaria mosquito</name>
    <dbReference type="NCBI Taxonomy" id="62324"/>
    <lineage>
        <taxon>Eukaryota</taxon>
        <taxon>Metazoa</taxon>
        <taxon>Ecdysozoa</taxon>
        <taxon>Arthropoda</taxon>
        <taxon>Hexapoda</taxon>
        <taxon>Insecta</taxon>
        <taxon>Pterygota</taxon>
        <taxon>Neoptera</taxon>
        <taxon>Endopterygota</taxon>
        <taxon>Diptera</taxon>
        <taxon>Nematocera</taxon>
        <taxon>Culicoidea</taxon>
        <taxon>Culicidae</taxon>
        <taxon>Anophelinae</taxon>
        <taxon>Anopheles</taxon>
    </lineage>
</organism>
<name>A0A4Y0BF67_ANOFN</name>
<dbReference type="VEuPathDB" id="VectorBase:AFUN018639"/>
<reference evidence="2" key="1">
    <citation type="submission" date="2020-05" db="UniProtKB">
        <authorList>
            <consortium name="EnsemblMetazoa"/>
        </authorList>
    </citation>
    <scope>IDENTIFICATION</scope>
    <source>
        <strain evidence="2">FUMOZ</strain>
    </source>
</reference>
<feature type="signal peptide" evidence="1">
    <location>
        <begin position="1"/>
        <end position="15"/>
    </location>
</feature>
<evidence type="ECO:0000256" key="1">
    <source>
        <dbReference type="SAM" id="SignalP"/>
    </source>
</evidence>
<proteinExistence type="predicted"/>
<feature type="chain" id="PRO_5021438334" evidence="1">
    <location>
        <begin position="16"/>
        <end position="88"/>
    </location>
</feature>
<keyword evidence="1" id="KW-0732">Signal</keyword>
<accession>A0A4Y0BF67</accession>
<sequence>MRSFLLLCLLTVANCKPATIFAPSVSYPVPFGVAASPGVAFAVPSDVAPVLPYQTIMAQSPGINTVTEYQAIPYYQNPVAVVSNFVYQ</sequence>